<name>A0A9D0YWR9_9FIRM</name>
<evidence type="ECO:0000256" key="8">
    <source>
        <dbReference type="ARBA" id="ARBA00023134"/>
    </source>
</evidence>
<evidence type="ECO:0000256" key="11">
    <source>
        <dbReference type="PIRSR" id="PIRSR603373-1"/>
    </source>
</evidence>
<feature type="binding site" evidence="11">
    <location>
        <begin position="10"/>
        <end position="17"/>
    </location>
    <ligand>
        <name>GTP</name>
        <dbReference type="ChEBI" id="CHEBI:37565"/>
        <label>1</label>
    </ligand>
</feature>
<dbReference type="PANTHER" id="PTHR43185:SF2">
    <property type="entry name" value="FERROUS IRON TRANSPORT PROTEIN B"/>
    <property type="match status" value="1"/>
</dbReference>
<dbReference type="Proteomes" id="UP000886819">
    <property type="component" value="Unassembled WGS sequence"/>
</dbReference>
<dbReference type="GO" id="GO:0005525">
    <property type="term" value="F:GTP binding"/>
    <property type="evidence" value="ECO:0007669"/>
    <property type="project" value="UniProtKB-KW"/>
</dbReference>
<dbReference type="InterPro" id="IPR050860">
    <property type="entry name" value="FeoB_GTPase"/>
</dbReference>
<organism evidence="15 16">
    <name type="scientific">Candidatus Avichristensenella intestinipullorum</name>
    <dbReference type="NCBI Taxonomy" id="2840693"/>
    <lineage>
        <taxon>Bacteria</taxon>
        <taxon>Bacillati</taxon>
        <taxon>Bacillota</taxon>
        <taxon>Clostridia</taxon>
        <taxon>Candidatus Avichristensenella</taxon>
    </lineage>
</organism>
<dbReference type="Gene3D" id="3.40.50.300">
    <property type="entry name" value="P-loop containing nucleotide triphosphate hydrolases"/>
    <property type="match status" value="1"/>
</dbReference>
<feature type="transmembrane region" description="Helical" evidence="13">
    <location>
        <begin position="571"/>
        <end position="595"/>
    </location>
</feature>
<sequence length="680" mass="72635">MQRRSIALAGNPNVGKSTVFNALTGLRQHTGNWPGKTVEVMRGLCVYDGVEYALADLPGSYSLLARSAEEEVSRDFLCFGGAQASVVVADAACLERNLNLVLQVLELQPRTVVCVNLVDEAARRGIRVDAEALSARLGVPVCACAARSGEGLDALLRALSSVSDPDRPAPRALCPRHRRAVEQAARRVARALSPLPAGFPNARWLALRLLEKDEAIASALAARLDADRFARVRSALEQVRPSIPDDLQEHSVRARYRMAERICAEAVRAEGQGYGPRQLRLDRLLTSRLTGIPAMLLLLCAVFYITLAGANVPSQWLSGALLGLEAPLAQGLSALGAPAWLTGALTQGAYRVAAWVAAVMLPPMAIFFPLFTLLEDAGYLPRVAFTLDRRFQRCGACGKQALTMCMGLGCNAAGVTGCRIIDSPRERLIAMLTNSFMPCNGRFPTMIALLSMFFAGTHALAGAVMLTGVIALGVGLTLAASWLLSHTLLRGVPSSFTLELPPYRRPQVGKVIVRSLRDRTLFVLGRAVAVAAPAGLVLWILSNAAPGGIRLLSRLTDALDPLGRALGMDGVLLGAFLLGFPANEIVLPIALMAYLSRETLSALPDLAVLRAVLTAHGWTATTALCALLFSLAHWPCSTTCLTLRRESGSWKWMLAGMALPTLFGAALCLCVRAVSAWLLG</sequence>
<evidence type="ECO:0000259" key="14">
    <source>
        <dbReference type="PROSITE" id="PS51711"/>
    </source>
</evidence>
<keyword evidence="5 13" id="KW-0812">Transmembrane</keyword>
<comment type="function">
    <text evidence="1 13">Probable transporter of a GTP-driven Fe(2+) uptake system.</text>
</comment>
<dbReference type="PROSITE" id="PS51711">
    <property type="entry name" value="G_FEOB"/>
    <property type="match status" value="1"/>
</dbReference>
<dbReference type="GO" id="GO:0046872">
    <property type="term" value="F:metal ion binding"/>
    <property type="evidence" value="ECO:0007669"/>
    <property type="project" value="UniProtKB-KW"/>
</dbReference>
<evidence type="ECO:0000256" key="12">
    <source>
        <dbReference type="PIRSR" id="PIRSR603373-2"/>
    </source>
</evidence>
<keyword evidence="4" id="KW-1003">Cell membrane</keyword>
<keyword evidence="9 13" id="KW-0472">Membrane</keyword>
<dbReference type="Pfam" id="PF07664">
    <property type="entry name" value="FeoB_C"/>
    <property type="match status" value="1"/>
</dbReference>
<reference evidence="15" key="1">
    <citation type="submission" date="2020-10" db="EMBL/GenBank/DDBJ databases">
        <authorList>
            <person name="Gilroy R."/>
        </authorList>
    </citation>
    <scope>NUCLEOTIDE SEQUENCE</scope>
    <source>
        <strain evidence="15">ChiHile30-977</strain>
    </source>
</reference>
<feature type="binding site" evidence="11">
    <location>
        <begin position="35"/>
        <end position="39"/>
    </location>
    <ligand>
        <name>GTP</name>
        <dbReference type="ChEBI" id="CHEBI:37565"/>
        <label>2</label>
    </ligand>
</feature>
<evidence type="ECO:0000256" key="10">
    <source>
        <dbReference type="NCBIfam" id="TIGR00437"/>
    </source>
</evidence>
<keyword evidence="13" id="KW-0408">Iron</keyword>
<feature type="transmembrane region" description="Helical" evidence="13">
    <location>
        <begin position="352"/>
        <end position="374"/>
    </location>
</feature>
<keyword evidence="8 11" id="KW-0342">GTP-binding</keyword>
<feature type="binding site" evidence="12">
    <location>
        <position position="24"/>
    </location>
    <ligand>
        <name>Mg(2+)</name>
        <dbReference type="ChEBI" id="CHEBI:18420"/>
        <label>2</label>
    </ligand>
</feature>
<reference evidence="15" key="2">
    <citation type="journal article" date="2021" name="PeerJ">
        <title>Extensive microbial diversity within the chicken gut microbiome revealed by metagenomics and culture.</title>
        <authorList>
            <person name="Gilroy R."/>
            <person name="Ravi A."/>
            <person name="Getino M."/>
            <person name="Pursley I."/>
            <person name="Horton D.L."/>
            <person name="Alikhan N.F."/>
            <person name="Baker D."/>
            <person name="Gharbi K."/>
            <person name="Hall N."/>
            <person name="Watson M."/>
            <person name="Adriaenssens E.M."/>
            <person name="Foster-Nyarko E."/>
            <person name="Jarju S."/>
            <person name="Secka A."/>
            <person name="Antonio M."/>
            <person name="Oren A."/>
            <person name="Chaudhuri R.R."/>
            <person name="La Ragione R."/>
            <person name="Hildebrand F."/>
            <person name="Pallen M.J."/>
        </authorList>
    </citation>
    <scope>NUCLEOTIDE SEQUENCE</scope>
    <source>
        <strain evidence="15">ChiHile30-977</strain>
    </source>
</reference>
<dbReference type="InterPro" id="IPR003373">
    <property type="entry name" value="Fe2_transport_prot-B"/>
</dbReference>
<dbReference type="GO" id="GO:0015093">
    <property type="term" value="F:ferrous iron transmembrane transporter activity"/>
    <property type="evidence" value="ECO:0007669"/>
    <property type="project" value="UniProtKB-UniRule"/>
</dbReference>
<keyword evidence="12" id="KW-0460">Magnesium</keyword>
<feature type="binding site" evidence="12">
    <location>
        <position position="25"/>
    </location>
    <ligand>
        <name>Mg(2+)</name>
        <dbReference type="ChEBI" id="CHEBI:18420"/>
        <label>2</label>
    </ligand>
</feature>
<feature type="transmembrane region" description="Helical" evidence="13">
    <location>
        <begin position="316"/>
        <end position="340"/>
    </location>
</feature>
<feature type="binding site" evidence="11">
    <location>
        <begin position="56"/>
        <end position="59"/>
    </location>
    <ligand>
        <name>GTP</name>
        <dbReference type="ChEBI" id="CHEBI:37565"/>
        <label>3</label>
    </ligand>
</feature>
<dbReference type="InterPro" id="IPR011642">
    <property type="entry name" value="Gate_dom"/>
</dbReference>
<feature type="transmembrane region" description="Helical" evidence="13">
    <location>
        <begin position="652"/>
        <end position="679"/>
    </location>
</feature>
<proteinExistence type="inferred from homology"/>
<feature type="binding site" evidence="11">
    <location>
        <begin position="116"/>
        <end position="119"/>
    </location>
    <ligand>
        <name>GTP</name>
        <dbReference type="ChEBI" id="CHEBI:37565"/>
        <label>4</label>
    </ligand>
</feature>
<evidence type="ECO:0000256" key="3">
    <source>
        <dbReference type="ARBA" id="ARBA00022448"/>
    </source>
</evidence>
<keyword evidence="6 11" id="KW-0547">Nucleotide-binding</keyword>
<accession>A0A9D0YWR9</accession>
<dbReference type="SUPFAM" id="SSF52540">
    <property type="entry name" value="P-loop containing nucleoside triphosphate hydrolases"/>
    <property type="match status" value="1"/>
</dbReference>
<dbReference type="PANTHER" id="PTHR43185">
    <property type="entry name" value="FERROUS IRON TRANSPORT PROTEIN B"/>
    <property type="match status" value="1"/>
</dbReference>
<comment type="similarity">
    <text evidence="13">Belongs to the TRAFAC class TrmE-Era-EngA-EngB-Septin-like GTPase superfamily. FeoB GTPase (TC 9.A.8) family.</text>
</comment>
<evidence type="ECO:0000256" key="13">
    <source>
        <dbReference type="RuleBase" id="RU362098"/>
    </source>
</evidence>
<feature type="transmembrane region" description="Helical" evidence="13">
    <location>
        <begin position="289"/>
        <end position="310"/>
    </location>
</feature>
<evidence type="ECO:0000313" key="15">
    <source>
        <dbReference type="EMBL" id="HIQ63159.1"/>
    </source>
</evidence>
<evidence type="ECO:0000256" key="2">
    <source>
        <dbReference type="ARBA" id="ARBA00004651"/>
    </source>
</evidence>
<keyword evidence="3 13" id="KW-0813">Transport</keyword>
<dbReference type="NCBIfam" id="TIGR00437">
    <property type="entry name" value="feoB"/>
    <property type="match status" value="1"/>
</dbReference>
<feature type="binding site" evidence="12">
    <location>
        <position position="21"/>
    </location>
    <ligand>
        <name>Mg(2+)</name>
        <dbReference type="ChEBI" id="CHEBI:18420"/>
        <label>2</label>
    </ligand>
</feature>
<evidence type="ECO:0000256" key="9">
    <source>
        <dbReference type="ARBA" id="ARBA00023136"/>
    </source>
</evidence>
<feature type="domain" description="FeoB-type G" evidence="14">
    <location>
        <begin position="3"/>
        <end position="165"/>
    </location>
</feature>
<protein>
    <recommendedName>
        <fullName evidence="10 13">Ferrous iron transport protein B</fullName>
    </recommendedName>
</protein>
<dbReference type="Pfam" id="PF17910">
    <property type="entry name" value="FeoB_Cyto"/>
    <property type="match status" value="1"/>
</dbReference>
<dbReference type="AlphaFoldDB" id="A0A9D0YWR9"/>
<feature type="binding site" evidence="12">
    <location>
        <position position="22"/>
    </location>
    <ligand>
        <name>Mg(2+)</name>
        <dbReference type="ChEBI" id="CHEBI:18420"/>
        <label>1</label>
    </ligand>
</feature>
<keyword evidence="13" id="KW-0406">Ion transport</keyword>
<dbReference type="InterPro" id="IPR027417">
    <property type="entry name" value="P-loop_NTPase"/>
</dbReference>
<comment type="caution">
    <text evidence="15">The sequence shown here is derived from an EMBL/GenBank/DDBJ whole genome shotgun (WGS) entry which is preliminary data.</text>
</comment>
<evidence type="ECO:0000256" key="6">
    <source>
        <dbReference type="ARBA" id="ARBA00022741"/>
    </source>
</evidence>
<evidence type="ECO:0000256" key="1">
    <source>
        <dbReference type="ARBA" id="ARBA00003926"/>
    </source>
</evidence>
<dbReference type="Gene3D" id="1.10.287.1770">
    <property type="match status" value="1"/>
</dbReference>
<dbReference type="InterPro" id="IPR030389">
    <property type="entry name" value="G_FEOB_dom"/>
</dbReference>
<feature type="transmembrane region" description="Helical" evidence="13">
    <location>
        <begin position="520"/>
        <end position="541"/>
    </location>
</feature>
<feature type="transmembrane region" description="Helical" evidence="13">
    <location>
        <begin position="459"/>
        <end position="484"/>
    </location>
</feature>
<keyword evidence="7 13" id="KW-1133">Transmembrane helix</keyword>
<evidence type="ECO:0000256" key="4">
    <source>
        <dbReference type="ARBA" id="ARBA00022475"/>
    </source>
</evidence>
<evidence type="ECO:0000256" key="7">
    <source>
        <dbReference type="ARBA" id="ARBA00022989"/>
    </source>
</evidence>
<dbReference type="GO" id="GO:0005886">
    <property type="term" value="C:plasma membrane"/>
    <property type="evidence" value="ECO:0007669"/>
    <property type="project" value="UniProtKB-SubCell"/>
</dbReference>
<feature type="transmembrane region" description="Helical" evidence="13">
    <location>
        <begin position="607"/>
        <end position="632"/>
    </location>
</feature>
<comment type="subcellular location">
    <subcellularLocation>
        <location evidence="2 13">Cell membrane</location>
        <topology evidence="2 13">Multi-pass membrane protein</topology>
    </subcellularLocation>
</comment>
<dbReference type="EMBL" id="DVFI01000092">
    <property type="protein sequence ID" value="HIQ63159.1"/>
    <property type="molecule type" value="Genomic_DNA"/>
</dbReference>
<dbReference type="Pfam" id="PF02421">
    <property type="entry name" value="FeoB_N"/>
    <property type="match status" value="1"/>
</dbReference>
<dbReference type="InterPro" id="IPR011640">
    <property type="entry name" value="Fe2_transport_prot_B_C"/>
</dbReference>
<gene>
    <name evidence="15" type="primary">feoB</name>
    <name evidence="15" type="ORF">IAA66_06175</name>
</gene>
<evidence type="ECO:0000256" key="5">
    <source>
        <dbReference type="ARBA" id="ARBA00022692"/>
    </source>
</evidence>
<keyword evidence="12" id="KW-0479">Metal-binding</keyword>
<dbReference type="CDD" id="cd01879">
    <property type="entry name" value="FeoB"/>
    <property type="match status" value="1"/>
</dbReference>
<evidence type="ECO:0000313" key="16">
    <source>
        <dbReference type="Proteomes" id="UP000886819"/>
    </source>
</evidence>
<dbReference type="Pfam" id="PF07670">
    <property type="entry name" value="Gate"/>
    <property type="match status" value="2"/>
</dbReference>
<dbReference type="InterPro" id="IPR041069">
    <property type="entry name" value="FeoB_Cyto"/>
</dbReference>
<keyword evidence="13" id="KW-0410">Iron transport</keyword>